<evidence type="ECO:0000256" key="2">
    <source>
        <dbReference type="ARBA" id="ARBA00008610"/>
    </source>
</evidence>
<dbReference type="PANTHER" id="PTHR34296">
    <property type="entry name" value="TRANSCRIPTIONAL ACTIVATOR PROTEIN MED"/>
    <property type="match status" value="1"/>
</dbReference>
<dbReference type="Gene3D" id="3.40.50.2300">
    <property type="match status" value="2"/>
</dbReference>
<dbReference type="Proteomes" id="UP001596099">
    <property type="component" value="Unassembled WGS sequence"/>
</dbReference>
<organism evidence="9 10">
    <name type="scientific">Halomarina salina</name>
    <dbReference type="NCBI Taxonomy" id="1872699"/>
    <lineage>
        <taxon>Archaea</taxon>
        <taxon>Methanobacteriati</taxon>
        <taxon>Methanobacteriota</taxon>
        <taxon>Stenosarchaea group</taxon>
        <taxon>Halobacteria</taxon>
        <taxon>Halobacteriales</taxon>
        <taxon>Natronomonadaceae</taxon>
        <taxon>Halomarina</taxon>
    </lineage>
</organism>
<evidence type="ECO:0000256" key="5">
    <source>
        <dbReference type="ARBA" id="ARBA00023136"/>
    </source>
</evidence>
<feature type="domain" description="ABC transporter substrate-binding protein PnrA-like" evidence="8">
    <location>
        <begin position="65"/>
        <end position="375"/>
    </location>
</feature>
<proteinExistence type="inferred from homology"/>
<dbReference type="RefSeq" id="WP_247421846.1">
    <property type="nucleotide sequence ID" value="NZ_JALLGW010000006.1"/>
</dbReference>
<comment type="similarity">
    <text evidence="2">Belongs to the BMP lipoprotein family.</text>
</comment>
<name>A0ABD5RTT7_9EURY</name>
<keyword evidence="4" id="KW-0732">Signal</keyword>
<dbReference type="Pfam" id="PF02608">
    <property type="entry name" value="Bmp"/>
    <property type="match status" value="1"/>
</dbReference>
<keyword evidence="10" id="KW-1185">Reference proteome</keyword>
<evidence type="ECO:0000256" key="6">
    <source>
        <dbReference type="ARBA" id="ARBA00023288"/>
    </source>
</evidence>
<dbReference type="InterPro" id="IPR003760">
    <property type="entry name" value="PnrA-like"/>
</dbReference>
<keyword evidence="3" id="KW-1003">Cell membrane</keyword>
<dbReference type="PANTHER" id="PTHR34296:SF2">
    <property type="entry name" value="ABC TRANSPORTER GUANOSINE-BINDING PROTEIN NUPN"/>
    <property type="match status" value="1"/>
</dbReference>
<evidence type="ECO:0000313" key="9">
    <source>
        <dbReference type="EMBL" id="MFC5973852.1"/>
    </source>
</evidence>
<dbReference type="SUPFAM" id="SSF53822">
    <property type="entry name" value="Periplasmic binding protein-like I"/>
    <property type="match status" value="1"/>
</dbReference>
<evidence type="ECO:0000256" key="7">
    <source>
        <dbReference type="SAM" id="MobiDB-lite"/>
    </source>
</evidence>
<accession>A0ABD5RTT7</accession>
<reference evidence="9 10" key="1">
    <citation type="journal article" date="2019" name="Int. J. Syst. Evol. Microbiol.">
        <title>The Global Catalogue of Microorganisms (GCM) 10K type strain sequencing project: providing services to taxonomists for standard genome sequencing and annotation.</title>
        <authorList>
            <consortium name="The Broad Institute Genomics Platform"/>
            <consortium name="The Broad Institute Genome Sequencing Center for Infectious Disease"/>
            <person name="Wu L."/>
            <person name="Ma J."/>
        </authorList>
    </citation>
    <scope>NUCLEOTIDE SEQUENCE [LARGE SCALE GENOMIC DNA]</scope>
    <source>
        <strain evidence="9 10">CGMCC 1.12543</strain>
    </source>
</reference>
<dbReference type="EMBL" id="JBHSQH010000008">
    <property type="protein sequence ID" value="MFC5973852.1"/>
    <property type="molecule type" value="Genomic_DNA"/>
</dbReference>
<sequence>MLASGAVLAGTTALAGCLGGGGGDGDGGDDGSDGNGSDGGGNGSGGNETSSDGGGGGSGEPTNVAIVSSPAGFDDNAFNDLALQGLQTASEEYNIEINQVEETEQAQYQSTQANLAQSGDYDLIVLVSYNHTEALSQNAVDYPDQNWMLINDYVDQPNVAGYTWANHQMSFLAGVLGGTMTTEELTGGGGSTRPDTAQIGFVGGVDGSLINAFERAYVAGAEWVNSDVQVNVGYIGNYTDTSTAADIASSQYDDGADIVYHAAAAAGRGVFEAAQSKGRLAIGVDADQSQTLPDFQDVILGSAVKFINEGTREVAAAVAQDDFSSVAGQNTVGLEDEAVDLVIGQAYEGQLPDVVQQNIDEAKQGITSGDISVPCTASGCN</sequence>
<evidence type="ECO:0000256" key="4">
    <source>
        <dbReference type="ARBA" id="ARBA00022729"/>
    </source>
</evidence>
<comment type="caution">
    <text evidence="9">The sequence shown here is derived from an EMBL/GenBank/DDBJ whole genome shotgun (WGS) entry which is preliminary data.</text>
</comment>
<evidence type="ECO:0000256" key="1">
    <source>
        <dbReference type="ARBA" id="ARBA00004193"/>
    </source>
</evidence>
<evidence type="ECO:0000259" key="8">
    <source>
        <dbReference type="Pfam" id="PF02608"/>
    </source>
</evidence>
<evidence type="ECO:0000256" key="3">
    <source>
        <dbReference type="ARBA" id="ARBA00022475"/>
    </source>
</evidence>
<gene>
    <name evidence="9" type="ORF">ACFPYI_21220</name>
</gene>
<protein>
    <submittedName>
        <fullName evidence="9">BMP family protein</fullName>
    </submittedName>
</protein>
<comment type="subcellular location">
    <subcellularLocation>
        <location evidence="1">Cell membrane</location>
        <topology evidence="1">Lipid-anchor</topology>
    </subcellularLocation>
</comment>
<dbReference type="AlphaFoldDB" id="A0ABD5RTT7"/>
<keyword evidence="5" id="KW-0472">Membrane</keyword>
<evidence type="ECO:0000313" key="10">
    <source>
        <dbReference type="Proteomes" id="UP001596099"/>
    </source>
</evidence>
<feature type="compositionally biased region" description="Gly residues" evidence="7">
    <location>
        <begin position="33"/>
        <end position="59"/>
    </location>
</feature>
<dbReference type="InterPro" id="IPR028082">
    <property type="entry name" value="Peripla_BP_I"/>
</dbReference>
<dbReference type="GO" id="GO:0005886">
    <property type="term" value="C:plasma membrane"/>
    <property type="evidence" value="ECO:0007669"/>
    <property type="project" value="UniProtKB-SubCell"/>
</dbReference>
<feature type="region of interest" description="Disordered" evidence="7">
    <location>
        <begin position="25"/>
        <end position="70"/>
    </location>
</feature>
<keyword evidence="6" id="KW-0449">Lipoprotein</keyword>
<dbReference type="InterPro" id="IPR050957">
    <property type="entry name" value="BMP_lipoprotein"/>
</dbReference>